<dbReference type="SUPFAM" id="SSF47384">
    <property type="entry name" value="Homodimeric domain of signal transducing histidine kinase"/>
    <property type="match status" value="1"/>
</dbReference>
<dbReference type="InterPro" id="IPR036097">
    <property type="entry name" value="HisK_dim/P_sf"/>
</dbReference>
<dbReference type="OrthoDB" id="9804645at2"/>
<comment type="catalytic activity">
    <reaction evidence="1">
        <text>ATP + protein L-histidine = ADP + protein N-phospho-L-histidine.</text>
        <dbReference type="EC" id="2.7.13.3"/>
    </reaction>
</comment>
<evidence type="ECO:0000256" key="9">
    <source>
        <dbReference type="ARBA" id="ARBA00022840"/>
    </source>
</evidence>
<gene>
    <name evidence="13" type="ORF">VTAP4600_B1130</name>
</gene>
<name>A0A2N8ZLF5_9VIBR</name>
<keyword evidence="9" id="KW-0067">ATP-binding</keyword>
<dbReference type="CDD" id="cd00082">
    <property type="entry name" value="HisKA"/>
    <property type="match status" value="1"/>
</dbReference>
<evidence type="ECO:0000256" key="1">
    <source>
        <dbReference type="ARBA" id="ARBA00000085"/>
    </source>
</evidence>
<evidence type="ECO:0000313" key="14">
    <source>
        <dbReference type="Proteomes" id="UP000235828"/>
    </source>
</evidence>
<dbReference type="CDD" id="cd06225">
    <property type="entry name" value="HAMP"/>
    <property type="match status" value="1"/>
</dbReference>
<dbReference type="Pfam" id="PF02518">
    <property type="entry name" value="HATPase_c"/>
    <property type="match status" value="1"/>
</dbReference>
<reference evidence="13 14" key="1">
    <citation type="submission" date="2017-10" db="EMBL/GenBank/DDBJ databases">
        <authorList>
            <person name="Banno H."/>
            <person name="Chua N.-H."/>
        </authorList>
    </citation>
    <scope>NUCLEOTIDE SEQUENCE [LARGE SCALE GENOMIC DNA]</scope>
    <source>
        <strain evidence="13">Vibrio tapetis CECT4600</strain>
    </source>
</reference>
<dbReference type="PRINTS" id="PR00344">
    <property type="entry name" value="BCTRLSENSOR"/>
</dbReference>
<dbReference type="GO" id="GO:0005524">
    <property type="term" value="F:ATP binding"/>
    <property type="evidence" value="ECO:0007669"/>
    <property type="project" value="UniProtKB-KW"/>
</dbReference>
<keyword evidence="10" id="KW-0472">Membrane</keyword>
<dbReference type="InterPro" id="IPR003661">
    <property type="entry name" value="HisK_dim/P_dom"/>
</dbReference>
<keyword evidence="6" id="KW-0808">Transferase</keyword>
<dbReference type="SMART" id="SM00304">
    <property type="entry name" value="HAMP"/>
    <property type="match status" value="1"/>
</dbReference>
<dbReference type="SUPFAM" id="SSF55874">
    <property type="entry name" value="ATPase domain of HSP90 chaperone/DNA topoisomerase II/histidine kinase"/>
    <property type="match status" value="1"/>
</dbReference>
<protein>
    <recommendedName>
        <fullName evidence="3">histidine kinase</fullName>
        <ecNumber evidence="3">2.7.13.3</ecNumber>
    </recommendedName>
</protein>
<keyword evidence="14" id="KW-1185">Reference proteome</keyword>
<keyword evidence="8 13" id="KW-0418">Kinase</keyword>
<evidence type="ECO:0000256" key="6">
    <source>
        <dbReference type="ARBA" id="ARBA00022679"/>
    </source>
</evidence>
<evidence type="ECO:0000259" key="11">
    <source>
        <dbReference type="PROSITE" id="PS50109"/>
    </source>
</evidence>
<comment type="subcellular location">
    <subcellularLocation>
        <location evidence="2">Cell membrane</location>
        <topology evidence="2">Multi-pass membrane protein</topology>
    </subcellularLocation>
</comment>
<dbReference type="InterPro" id="IPR004358">
    <property type="entry name" value="Sig_transdc_His_kin-like_C"/>
</dbReference>
<dbReference type="InterPro" id="IPR050980">
    <property type="entry name" value="2C_sensor_his_kinase"/>
</dbReference>
<dbReference type="EMBL" id="LT960612">
    <property type="protein sequence ID" value="SON52741.1"/>
    <property type="molecule type" value="Genomic_DNA"/>
</dbReference>
<evidence type="ECO:0000256" key="4">
    <source>
        <dbReference type="ARBA" id="ARBA00022475"/>
    </source>
</evidence>
<accession>A0A2N8ZLF5</accession>
<dbReference type="GO" id="GO:0000155">
    <property type="term" value="F:phosphorelay sensor kinase activity"/>
    <property type="evidence" value="ECO:0007669"/>
    <property type="project" value="InterPro"/>
</dbReference>
<dbReference type="PROSITE" id="PS50885">
    <property type="entry name" value="HAMP"/>
    <property type="match status" value="1"/>
</dbReference>
<dbReference type="Pfam" id="PF00672">
    <property type="entry name" value="HAMP"/>
    <property type="match status" value="1"/>
</dbReference>
<dbReference type="Gene3D" id="3.30.565.10">
    <property type="entry name" value="Histidine kinase-like ATPase, C-terminal domain"/>
    <property type="match status" value="1"/>
</dbReference>
<feature type="domain" description="HAMP" evidence="12">
    <location>
        <begin position="158"/>
        <end position="210"/>
    </location>
</feature>
<dbReference type="InterPro" id="IPR036890">
    <property type="entry name" value="HATPase_C_sf"/>
</dbReference>
<evidence type="ECO:0000259" key="12">
    <source>
        <dbReference type="PROSITE" id="PS50885"/>
    </source>
</evidence>
<sequence length="464" mass="53259">MWRIYIESLIGLIVLFAATLMTYEVVVFQLNTDHEVVLEHYRAQAMRDLVNETSMVSGLDNALDIIKHFANTTHEVFEEQNLRDTPDYVQYYLAQNPGANTFADHDNVWWFKLDNSELIYSLYINSNSPLIQAVWFADDIVWVFFFVGFGLYCMGLIWFLSRRFRRLEEVTLRLTNGDFSARVSEKSGHRVGKLNRNFNHMADKISALITSNKALTNAVAHELRTPVFRIQWQAELLLERLNGVKNTYHQTSSKKEIDSNDIAETDAVLLNQKSIDSVESIIEDTEEMEALVNELLYYAKAERADNPLDCHEIVINEWFSQEIQKWQRGYQLHIEYTPLEFEGVIKADSNLVSRAVSNLTRNALRYANSQVIIKPTLFNQQLHIEVHDDGCGVPKEHWTMLFEPFYRADKSRDKKLGGHGLGLAIVKQIALRYQGSVAVTDSELGGACFTLILNLDVCDCTSEP</sequence>
<evidence type="ECO:0000256" key="8">
    <source>
        <dbReference type="ARBA" id="ARBA00022777"/>
    </source>
</evidence>
<dbReference type="SMART" id="SM00388">
    <property type="entry name" value="HisKA"/>
    <property type="match status" value="1"/>
</dbReference>
<feature type="domain" description="Histidine kinase" evidence="11">
    <location>
        <begin position="218"/>
        <end position="457"/>
    </location>
</feature>
<evidence type="ECO:0000256" key="7">
    <source>
        <dbReference type="ARBA" id="ARBA00022741"/>
    </source>
</evidence>
<dbReference type="PANTHER" id="PTHR44936">
    <property type="entry name" value="SENSOR PROTEIN CREC"/>
    <property type="match status" value="1"/>
</dbReference>
<dbReference type="KEGG" id="vta:B1130"/>
<dbReference type="PANTHER" id="PTHR44936:SF10">
    <property type="entry name" value="SENSOR PROTEIN RSTB"/>
    <property type="match status" value="1"/>
</dbReference>
<organism evidence="13 14">
    <name type="scientific">Vibrio tapetis subsp. tapetis</name>
    <dbReference type="NCBI Taxonomy" id="1671868"/>
    <lineage>
        <taxon>Bacteria</taxon>
        <taxon>Pseudomonadati</taxon>
        <taxon>Pseudomonadota</taxon>
        <taxon>Gammaproteobacteria</taxon>
        <taxon>Vibrionales</taxon>
        <taxon>Vibrionaceae</taxon>
        <taxon>Vibrio</taxon>
    </lineage>
</organism>
<dbReference type="InterPro" id="IPR005467">
    <property type="entry name" value="His_kinase_dom"/>
</dbReference>
<evidence type="ECO:0000256" key="2">
    <source>
        <dbReference type="ARBA" id="ARBA00004651"/>
    </source>
</evidence>
<keyword evidence="10" id="KW-0812">Transmembrane</keyword>
<evidence type="ECO:0000256" key="3">
    <source>
        <dbReference type="ARBA" id="ARBA00012438"/>
    </source>
</evidence>
<dbReference type="GO" id="GO:0005886">
    <property type="term" value="C:plasma membrane"/>
    <property type="evidence" value="ECO:0007669"/>
    <property type="project" value="UniProtKB-SubCell"/>
</dbReference>
<keyword evidence="7" id="KW-0547">Nucleotide-binding</keyword>
<keyword evidence="4" id="KW-1003">Cell membrane</keyword>
<keyword evidence="5" id="KW-0597">Phosphoprotein</keyword>
<feature type="transmembrane region" description="Helical" evidence="10">
    <location>
        <begin position="140"/>
        <end position="160"/>
    </location>
</feature>
<dbReference type="RefSeq" id="WP_102524916.1">
    <property type="nucleotide sequence ID" value="NZ_LT960612.1"/>
</dbReference>
<dbReference type="Pfam" id="PF00512">
    <property type="entry name" value="HisKA"/>
    <property type="match status" value="1"/>
</dbReference>
<evidence type="ECO:0000256" key="10">
    <source>
        <dbReference type="SAM" id="Phobius"/>
    </source>
</evidence>
<dbReference type="SMART" id="SM00387">
    <property type="entry name" value="HATPase_c"/>
    <property type="match status" value="1"/>
</dbReference>
<dbReference type="Gene3D" id="1.10.287.130">
    <property type="match status" value="1"/>
</dbReference>
<dbReference type="AlphaFoldDB" id="A0A2N8ZLF5"/>
<evidence type="ECO:0000256" key="5">
    <source>
        <dbReference type="ARBA" id="ARBA00022553"/>
    </source>
</evidence>
<proteinExistence type="predicted"/>
<dbReference type="InterPro" id="IPR003594">
    <property type="entry name" value="HATPase_dom"/>
</dbReference>
<dbReference type="Gene3D" id="6.10.340.10">
    <property type="match status" value="1"/>
</dbReference>
<feature type="transmembrane region" description="Helical" evidence="10">
    <location>
        <begin position="9"/>
        <end position="30"/>
    </location>
</feature>
<evidence type="ECO:0000313" key="13">
    <source>
        <dbReference type="EMBL" id="SON52741.1"/>
    </source>
</evidence>
<dbReference type="InterPro" id="IPR003660">
    <property type="entry name" value="HAMP_dom"/>
</dbReference>
<dbReference type="PROSITE" id="PS50109">
    <property type="entry name" value="HIS_KIN"/>
    <property type="match status" value="1"/>
</dbReference>
<keyword evidence="10" id="KW-1133">Transmembrane helix</keyword>
<dbReference type="Proteomes" id="UP000235828">
    <property type="component" value="Chromosome B"/>
</dbReference>
<dbReference type="SUPFAM" id="SSF158472">
    <property type="entry name" value="HAMP domain-like"/>
    <property type="match status" value="1"/>
</dbReference>
<dbReference type="EC" id="2.7.13.3" evidence="3"/>